<dbReference type="OrthoDB" id="6183405at2"/>
<evidence type="ECO:0000313" key="2">
    <source>
        <dbReference type="Proteomes" id="UP000322553"/>
    </source>
</evidence>
<proteinExistence type="predicted"/>
<evidence type="ECO:0000313" key="1">
    <source>
        <dbReference type="EMBL" id="QEL10827.1"/>
    </source>
</evidence>
<dbReference type="STRING" id="657387.BH688_02860"/>
<keyword evidence="2" id="KW-1185">Reference proteome</keyword>
<name>A0A1S1NTR1_9GAMM</name>
<dbReference type="AlphaFoldDB" id="A0A1S1NTR1"/>
<dbReference type="RefSeq" id="WP_070976967.1">
    <property type="nucleotide sequence ID" value="NZ_CP043420.1"/>
</dbReference>
<protein>
    <submittedName>
        <fullName evidence="1">Uncharacterized protein</fullName>
    </submittedName>
</protein>
<reference evidence="1 2" key="1">
    <citation type="submission" date="2019-08" db="EMBL/GenBank/DDBJ databases">
        <title>Complete genome sequence of Kushneria sp. YCWA18, a halophilic phosphate-solubilizing bacterium isolated from Daqiao saltern in China.</title>
        <authorList>
            <person name="Du G.-X."/>
            <person name="Qu L.-Y."/>
        </authorList>
    </citation>
    <scope>NUCLEOTIDE SEQUENCE [LARGE SCALE GENOMIC DNA]</scope>
    <source>
        <strain evidence="1 2">YCWA18</strain>
    </source>
</reference>
<gene>
    <name evidence="1" type="ORF">FY550_06625</name>
</gene>
<sequence length="71" mass="8313">MTCSPHYPDHLTPCHDWVSDWLDQFRDAPDHAWNTFESAHRTAYIILKATRPEATEDFLIEALIQAQLMDE</sequence>
<dbReference type="EMBL" id="CP043420">
    <property type="protein sequence ID" value="QEL10827.1"/>
    <property type="molecule type" value="Genomic_DNA"/>
</dbReference>
<organism evidence="1 2">
    <name type="scientific">Kushneria phosphatilytica</name>
    <dbReference type="NCBI Taxonomy" id="657387"/>
    <lineage>
        <taxon>Bacteria</taxon>
        <taxon>Pseudomonadati</taxon>
        <taxon>Pseudomonadota</taxon>
        <taxon>Gammaproteobacteria</taxon>
        <taxon>Oceanospirillales</taxon>
        <taxon>Halomonadaceae</taxon>
        <taxon>Kushneria</taxon>
    </lineage>
</organism>
<accession>A0A1S1NTR1</accession>
<dbReference type="KEGG" id="kuy:FY550_06625"/>
<dbReference type="Proteomes" id="UP000322553">
    <property type="component" value="Chromosome"/>
</dbReference>